<dbReference type="InterPro" id="IPR003734">
    <property type="entry name" value="DUF155"/>
</dbReference>
<evidence type="ECO:0000313" key="4">
    <source>
        <dbReference type="Proteomes" id="UP000186594"/>
    </source>
</evidence>
<evidence type="ECO:0000259" key="2">
    <source>
        <dbReference type="Pfam" id="PF02582"/>
    </source>
</evidence>
<feature type="domain" description="DUF155" evidence="2">
    <location>
        <begin position="96"/>
        <end position="281"/>
    </location>
</feature>
<dbReference type="OMA" id="IFHFYEK"/>
<accession>A0A1U7LKY7</accession>
<dbReference type="GO" id="GO:0005739">
    <property type="term" value="C:mitochondrion"/>
    <property type="evidence" value="ECO:0007669"/>
    <property type="project" value="UniProtKB-ARBA"/>
</dbReference>
<proteinExistence type="inferred from homology"/>
<reference evidence="3 4" key="1">
    <citation type="submission" date="2016-04" db="EMBL/GenBank/DDBJ databases">
        <title>Evolutionary innovation and constraint leading to complex multicellularity in the Ascomycota.</title>
        <authorList>
            <person name="Cisse O."/>
            <person name="Nguyen A."/>
            <person name="Hewitt D.A."/>
            <person name="Jedd G."/>
            <person name="Stajich J.E."/>
        </authorList>
    </citation>
    <scope>NUCLEOTIDE SEQUENCE [LARGE SCALE GENOMIC DNA]</scope>
    <source>
        <strain evidence="3 4">DAH-3</strain>
    </source>
</reference>
<evidence type="ECO:0000313" key="3">
    <source>
        <dbReference type="EMBL" id="OLL23314.1"/>
    </source>
</evidence>
<dbReference type="Proteomes" id="UP000186594">
    <property type="component" value="Unassembled WGS sequence"/>
</dbReference>
<dbReference type="GO" id="GO:0070131">
    <property type="term" value="P:positive regulation of mitochondrial translation"/>
    <property type="evidence" value="ECO:0007669"/>
    <property type="project" value="TreeGrafter"/>
</dbReference>
<dbReference type="PANTHER" id="PTHR16255">
    <property type="entry name" value="REQUIRED FOR MEIOTIC NUCLEAR DIVISION PROTEIN 1 HOMOLOG"/>
    <property type="match status" value="1"/>
</dbReference>
<sequence>MTTPLRFFHCSCVPRILTRSVATITSKPIRKPSAPKADSNAEYVRVFSTAEGYHLKQLLQKLPGSKYLAEEVLYLQDYPSKQSLSGNHSISQLNEIFIFSSGSVVTWGLSPSEGDRFVSEMIRMPEIEKSRFEERETEELPLVIQENKFPHHTLLGLTKRCAHISNDKIHISQSTSTFVRLAYSQGLARSAKLAVLETRLEKYLESVSTVPKSLSQGKINFSRKEILMKIGQLMDFRQSLNYNEHNFLELPEIYWNNPELEKYFEEMAQALDIYPRIRIFNTKINYASEVQSTLREVLNENTGHRLEWIIIWLIAVEVLLALGRHWDEYTEQELKEAKVSNNIETMNT</sequence>
<keyword evidence="4" id="KW-1185">Reference proteome</keyword>
<comment type="caution">
    <text evidence="3">The sequence shown here is derived from an EMBL/GenBank/DDBJ whole genome shotgun (WGS) entry which is preliminary data.</text>
</comment>
<dbReference type="InterPro" id="IPR051624">
    <property type="entry name" value="RMD1/Sad1-interacting"/>
</dbReference>
<organism evidence="3 4">
    <name type="scientific">Neolecta irregularis (strain DAH-3)</name>
    <dbReference type="NCBI Taxonomy" id="1198029"/>
    <lineage>
        <taxon>Eukaryota</taxon>
        <taxon>Fungi</taxon>
        <taxon>Dikarya</taxon>
        <taxon>Ascomycota</taxon>
        <taxon>Taphrinomycotina</taxon>
        <taxon>Neolectales</taxon>
        <taxon>Neolectaceae</taxon>
        <taxon>Neolecta</taxon>
    </lineage>
</organism>
<gene>
    <name evidence="3" type="ORF">NEOLI_004136</name>
</gene>
<dbReference type="PANTHER" id="PTHR16255:SF1">
    <property type="entry name" value="REQUIRED FOR MEIOTIC NUCLEAR DIVISION PROTEIN 1 HOMOLOG"/>
    <property type="match status" value="1"/>
</dbReference>
<evidence type="ECO:0000256" key="1">
    <source>
        <dbReference type="ARBA" id="ARBA00008306"/>
    </source>
</evidence>
<comment type="similarity">
    <text evidence="1">Belongs to the RMD1/sif2 family.</text>
</comment>
<dbReference type="EMBL" id="LXFE01001894">
    <property type="protein sequence ID" value="OLL23314.1"/>
    <property type="molecule type" value="Genomic_DNA"/>
</dbReference>
<dbReference type="OrthoDB" id="242766at2759"/>
<protein>
    <submittedName>
        <fullName evidence="3">MIOREX complex component 10</fullName>
    </submittedName>
</protein>
<name>A0A1U7LKY7_NEOID</name>
<dbReference type="AlphaFoldDB" id="A0A1U7LKY7"/>
<dbReference type="Pfam" id="PF02582">
    <property type="entry name" value="DUF155"/>
    <property type="match status" value="1"/>
</dbReference>